<feature type="transmembrane region" description="Helical" evidence="8">
    <location>
        <begin position="180"/>
        <end position="204"/>
    </location>
</feature>
<dbReference type="Proteomes" id="UP000663879">
    <property type="component" value="Unassembled WGS sequence"/>
</dbReference>
<sequence>MKILFFVIILNFSILKTNAFINKPLDTIKNNKVEKLSNCKAKFDNGSIIDLSSLDNPSSPLSTLDDSKMFEYKFNPCTPISCESNSLKTSAVCQKQLRDKLEFNSGDQNTADFSFQDSLVITYKLGNKTSRIICYCSEDQQLTFFSESPKQNYQLKLSSPCCCADKCIGKNPDKGGIGLGLGYILIIIFISTIVVYFISGFMYLKFFKNKTGIDTIPIPGISSKKN</sequence>
<evidence type="ECO:0000256" key="6">
    <source>
        <dbReference type="ARBA" id="ARBA00023136"/>
    </source>
</evidence>
<dbReference type="OrthoDB" id="29460at2759"/>
<keyword evidence="12" id="KW-1185">Reference proteome</keyword>
<dbReference type="PANTHER" id="PTHR15071:SF0">
    <property type="entry name" value="MANNOSE 6-PHOSPHATE RECEPTOR-LIKE PROTEIN 1"/>
    <property type="match status" value="1"/>
</dbReference>
<dbReference type="EMBL" id="CAJNOC010001630">
    <property type="protein sequence ID" value="CAF0879776.1"/>
    <property type="molecule type" value="Genomic_DNA"/>
</dbReference>
<evidence type="ECO:0000256" key="1">
    <source>
        <dbReference type="ARBA" id="ARBA00004308"/>
    </source>
</evidence>
<evidence type="ECO:0000256" key="3">
    <source>
        <dbReference type="ARBA" id="ARBA00022692"/>
    </source>
</evidence>
<dbReference type="GO" id="GO:0010008">
    <property type="term" value="C:endosome membrane"/>
    <property type="evidence" value="ECO:0007669"/>
    <property type="project" value="UniProtKB-SubCell"/>
</dbReference>
<evidence type="ECO:0000256" key="8">
    <source>
        <dbReference type="SAM" id="Phobius"/>
    </source>
</evidence>
<protein>
    <recommendedName>
        <fullName evidence="10">MRH domain-containing protein</fullName>
    </recommendedName>
</protein>
<feature type="signal peptide" evidence="9">
    <location>
        <begin position="1"/>
        <end position="19"/>
    </location>
</feature>
<comment type="caution">
    <text evidence="11">The sequence shown here is derived from an EMBL/GenBank/DDBJ whole genome shotgun (WGS) entry which is preliminary data.</text>
</comment>
<evidence type="ECO:0000256" key="5">
    <source>
        <dbReference type="ARBA" id="ARBA00022989"/>
    </source>
</evidence>
<dbReference type="SUPFAM" id="SSF50911">
    <property type="entry name" value="Mannose 6-phosphate receptor domain"/>
    <property type="match status" value="1"/>
</dbReference>
<keyword evidence="3 8" id="KW-0812">Transmembrane</keyword>
<dbReference type="InterPro" id="IPR009011">
    <property type="entry name" value="Man6P_isomerase_rcpt-bd_dom_sf"/>
</dbReference>
<dbReference type="GO" id="GO:0005802">
    <property type="term" value="C:trans-Golgi network"/>
    <property type="evidence" value="ECO:0007669"/>
    <property type="project" value="TreeGrafter"/>
</dbReference>
<proteinExistence type="predicted"/>
<dbReference type="GO" id="GO:0000139">
    <property type="term" value="C:Golgi membrane"/>
    <property type="evidence" value="ECO:0007669"/>
    <property type="project" value="UniProtKB-SubCell"/>
</dbReference>
<evidence type="ECO:0000313" key="11">
    <source>
        <dbReference type="EMBL" id="CAF0879776.1"/>
    </source>
</evidence>
<evidence type="ECO:0000256" key="9">
    <source>
        <dbReference type="SAM" id="SignalP"/>
    </source>
</evidence>
<dbReference type="AlphaFoldDB" id="A0A813XWZ7"/>
<keyword evidence="5 8" id="KW-1133">Transmembrane helix</keyword>
<dbReference type="Gene3D" id="2.70.130.10">
    <property type="entry name" value="Mannose-6-phosphate receptor binding domain"/>
    <property type="match status" value="1"/>
</dbReference>
<keyword evidence="4 9" id="KW-0732">Signal</keyword>
<evidence type="ECO:0000256" key="4">
    <source>
        <dbReference type="ARBA" id="ARBA00022729"/>
    </source>
</evidence>
<dbReference type="PANTHER" id="PTHR15071">
    <property type="entry name" value="MANNOSE-6-PHOSPHATE RECEPTOR FAMILY MEMBER"/>
    <property type="match status" value="1"/>
</dbReference>
<dbReference type="PROSITE" id="PS51914">
    <property type="entry name" value="MRH"/>
    <property type="match status" value="1"/>
</dbReference>
<gene>
    <name evidence="11" type="ORF">OXX778_LOCUS10354</name>
</gene>
<keyword evidence="7" id="KW-1015">Disulfide bond</keyword>
<dbReference type="InterPro" id="IPR044865">
    <property type="entry name" value="MRH_dom"/>
</dbReference>
<evidence type="ECO:0000313" key="12">
    <source>
        <dbReference type="Proteomes" id="UP000663879"/>
    </source>
</evidence>
<feature type="domain" description="MRH" evidence="10">
    <location>
        <begin position="37"/>
        <end position="165"/>
    </location>
</feature>
<evidence type="ECO:0000259" key="10">
    <source>
        <dbReference type="PROSITE" id="PS51914"/>
    </source>
</evidence>
<reference evidence="11" key="1">
    <citation type="submission" date="2021-02" db="EMBL/GenBank/DDBJ databases">
        <authorList>
            <person name="Nowell W R."/>
        </authorList>
    </citation>
    <scope>NUCLEOTIDE SEQUENCE</scope>
    <source>
        <strain evidence="11">Ploen Becks lab</strain>
    </source>
</reference>
<keyword evidence="6 8" id="KW-0472">Membrane</keyword>
<organism evidence="11 12">
    <name type="scientific">Brachionus calyciflorus</name>
    <dbReference type="NCBI Taxonomy" id="104777"/>
    <lineage>
        <taxon>Eukaryota</taxon>
        <taxon>Metazoa</taxon>
        <taxon>Spiralia</taxon>
        <taxon>Gnathifera</taxon>
        <taxon>Rotifera</taxon>
        <taxon>Eurotatoria</taxon>
        <taxon>Monogononta</taxon>
        <taxon>Pseudotrocha</taxon>
        <taxon>Ploima</taxon>
        <taxon>Brachionidae</taxon>
        <taxon>Brachionus</taxon>
    </lineage>
</organism>
<name>A0A813XWZ7_9BILA</name>
<evidence type="ECO:0000256" key="7">
    <source>
        <dbReference type="ARBA" id="ARBA00023157"/>
    </source>
</evidence>
<keyword evidence="2" id="KW-0813">Transport</keyword>
<feature type="chain" id="PRO_5032317483" description="MRH domain-containing protein" evidence="9">
    <location>
        <begin position="20"/>
        <end position="226"/>
    </location>
</feature>
<evidence type="ECO:0000256" key="2">
    <source>
        <dbReference type="ARBA" id="ARBA00022448"/>
    </source>
</evidence>
<accession>A0A813XWZ7</accession>
<comment type="subcellular location">
    <subcellularLocation>
        <location evidence="1">Endomembrane system</location>
    </subcellularLocation>
</comment>